<feature type="region of interest" description="Disordered" evidence="1">
    <location>
        <begin position="19"/>
        <end position="70"/>
    </location>
</feature>
<feature type="region of interest" description="Disordered" evidence="1">
    <location>
        <begin position="163"/>
        <end position="194"/>
    </location>
</feature>
<dbReference type="HOGENOM" id="CLU_1179113_0_0_6"/>
<reference evidence="2 3" key="1">
    <citation type="journal article" date="2004" name="PLoS Biol.">
        <title>Genomic insights into methanotrophy: the complete genome sequence of Methylococcus capsulatus (Bath).</title>
        <authorList>
            <person name="Ward N.L."/>
            <person name="Larsen O."/>
            <person name="Sakwa J."/>
            <person name="Bruseth L."/>
            <person name="Khouri H.M."/>
            <person name="Durkin A.S."/>
            <person name="Dimitrov G."/>
            <person name="Jiang L."/>
            <person name="Scanlan D."/>
            <person name="Kang K.H."/>
            <person name="Lewis M.R."/>
            <person name="Nelson K.E."/>
            <person name="Methe B.A."/>
            <person name="Wu M."/>
            <person name="Heidelberg J.F."/>
            <person name="Paulsen I.T."/>
            <person name="Fouts D.E."/>
            <person name="Ravel J."/>
            <person name="Tettelin H."/>
            <person name="Ren Q."/>
            <person name="Read T.D."/>
            <person name="DeBoy R.T."/>
            <person name="Seshadri R."/>
            <person name="Salzberg S.L."/>
            <person name="Jensen H.B."/>
            <person name="Birkeland N.K."/>
            <person name="Nelson W.C."/>
            <person name="Dodson R.J."/>
            <person name="Grindhaug S.H."/>
            <person name="Holt I.E."/>
            <person name="Eidhammer I."/>
            <person name="Jonasen I."/>
            <person name="Vanaken S."/>
            <person name="Utterback T.R."/>
            <person name="Feldblyum T.V."/>
            <person name="Fraser C.M."/>
            <person name="Lillehaug J.R."/>
            <person name="Eisen J.A."/>
        </authorList>
    </citation>
    <scope>NUCLEOTIDE SEQUENCE [LARGE SCALE GENOMIC DNA]</scope>
    <source>
        <strain evidence="3">ATCC 33009 / NCIMB 11132 / Bath</strain>
    </source>
</reference>
<evidence type="ECO:0000256" key="1">
    <source>
        <dbReference type="SAM" id="MobiDB-lite"/>
    </source>
</evidence>
<proteinExistence type="predicted"/>
<evidence type="ECO:0000313" key="2">
    <source>
        <dbReference type="EMBL" id="AAU91429.1"/>
    </source>
</evidence>
<evidence type="ECO:0000313" key="3">
    <source>
        <dbReference type="Proteomes" id="UP000006821"/>
    </source>
</evidence>
<dbReference type="EMBL" id="AE017282">
    <property type="protein sequence ID" value="AAU91429.1"/>
    <property type="molecule type" value="Genomic_DNA"/>
</dbReference>
<sequence>MCSSPIAAIFLPVGIGQTEEGPGGDAAPGDRRVTAGGSGGRALTAAPASSRPRLLPRRSARRGTVPDERRCRGARVPERIGGVDAAWNRVAADGTPSNCIIRRRMNGRRVRPTDLASLFIPRKVEGLESSWIRRFQVKAMEHNEIGPLHQIEQISITLEDSRKPGYAASTPTRMTSSRLRERPGHRIPSRNRDQYISVPSAADWKRPSVWHETVGLPGMTGSPVSPGADGDRSDP</sequence>
<feature type="region of interest" description="Disordered" evidence="1">
    <location>
        <begin position="207"/>
        <end position="235"/>
    </location>
</feature>
<organism evidence="2 3">
    <name type="scientific">Methylococcus capsulatus (strain ATCC 33009 / NCIMB 11132 / Bath)</name>
    <dbReference type="NCBI Taxonomy" id="243233"/>
    <lineage>
        <taxon>Bacteria</taxon>
        <taxon>Pseudomonadati</taxon>
        <taxon>Pseudomonadota</taxon>
        <taxon>Gammaproteobacteria</taxon>
        <taxon>Methylococcales</taxon>
        <taxon>Methylococcaceae</taxon>
        <taxon>Methylococcus</taxon>
    </lineage>
</organism>
<protein>
    <submittedName>
        <fullName evidence="2">Uncharacterized protein</fullName>
    </submittedName>
</protein>
<dbReference type="STRING" id="243233.MCA2463"/>
<dbReference type="KEGG" id="mca:MCA2463"/>
<name>Q604S3_METCA</name>
<gene>
    <name evidence="2" type="ordered locus">MCA2463</name>
</gene>
<accession>Q604S3</accession>
<dbReference type="Proteomes" id="UP000006821">
    <property type="component" value="Chromosome"/>
</dbReference>
<dbReference type="AlphaFoldDB" id="Q604S3"/>